<dbReference type="UniPathway" id="UPA00053">
    <property type="reaction ID" value="UER00088"/>
</dbReference>
<name>A0A7X0HQP1_9BACI</name>
<dbReference type="EC" id="2.7.1.71" evidence="3 11"/>
<evidence type="ECO:0000256" key="8">
    <source>
        <dbReference type="ARBA" id="ARBA00022840"/>
    </source>
</evidence>
<dbReference type="InterPro" id="IPR027417">
    <property type="entry name" value="P-loop_NTPase"/>
</dbReference>
<comment type="similarity">
    <text evidence="2 11">Belongs to the shikimate kinase family.</text>
</comment>
<reference evidence="12 13" key="1">
    <citation type="submission" date="2020-08" db="EMBL/GenBank/DDBJ databases">
        <title>Genomic Encyclopedia of Type Strains, Phase IV (KMG-IV): sequencing the most valuable type-strain genomes for metagenomic binning, comparative biology and taxonomic classification.</title>
        <authorList>
            <person name="Goeker M."/>
        </authorList>
    </citation>
    <scope>NUCLEOTIDE SEQUENCE [LARGE SCALE GENOMIC DNA]</scope>
    <source>
        <strain evidence="12 13">DSM 5391</strain>
    </source>
</reference>
<comment type="function">
    <text evidence="11">Catalyzes the specific phosphorylation of the 3-hydroxyl group of shikimic acid using ATP as a cosubstrate.</text>
</comment>
<evidence type="ECO:0000256" key="7">
    <source>
        <dbReference type="ARBA" id="ARBA00022777"/>
    </source>
</evidence>
<feature type="binding site" evidence="11">
    <location>
        <position position="145"/>
    </location>
    <ligand>
        <name>substrate</name>
    </ligand>
</feature>
<dbReference type="PANTHER" id="PTHR21087">
    <property type="entry name" value="SHIKIMATE KINASE"/>
    <property type="match status" value="1"/>
</dbReference>
<keyword evidence="4 11" id="KW-0028">Amino-acid biosynthesis</keyword>
<dbReference type="EMBL" id="JACHGK010000004">
    <property type="protein sequence ID" value="MBB6444976.1"/>
    <property type="molecule type" value="Genomic_DNA"/>
</dbReference>
<comment type="subunit">
    <text evidence="11">Monomer.</text>
</comment>
<dbReference type="GO" id="GO:0000287">
    <property type="term" value="F:magnesium ion binding"/>
    <property type="evidence" value="ECO:0007669"/>
    <property type="project" value="UniProtKB-UniRule"/>
</dbReference>
<feature type="binding site" evidence="11">
    <location>
        <position position="127"/>
    </location>
    <ligand>
        <name>ATP</name>
        <dbReference type="ChEBI" id="CHEBI:30616"/>
    </ligand>
</feature>
<dbReference type="Pfam" id="PF01202">
    <property type="entry name" value="SKI"/>
    <property type="match status" value="1"/>
</dbReference>
<comment type="pathway">
    <text evidence="1 11">Metabolic intermediate biosynthesis; chorismate biosynthesis; chorismate from D-erythrose 4-phosphate and phosphoenolpyruvate: step 5/7.</text>
</comment>
<keyword evidence="5 11" id="KW-0808">Transferase</keyword>
<evidence type="ECO:0000256" key="4">
    <source>
        <dbReference type="ARBA" id="ARBA00022605"/>
    </source>
</evidence>
<dbReference type="GO" id="GO:0009423">
    <property type="term" value="P:chorismate biosynthetic process"/>
    <property type="evidence" value="ECO:0007669"/>
    <property type="project" value="UniProtKB-UniRule"/>
</dbReference>
<comment type="subcellular location">
    <subcellularLocation>
        <location evidence="11">Cytoplasm</location>
    </subcellularLocation>
</comment>
<evidence type="ECO:0000256" key="2">
    <source>
        <dbReference type="ARBA" id="ARBA00006997"/>
    </source>
</evidence>
<keyword evidence="11" id="KW-0963">Cytoplasm</keyword>
<comment type="cofactor">
    <cofactor evidence="11">
        <name>Mg(2+)</name>
        <dbReference type="ChEBI" id="CHEBI:18420"/>
    </cofactor>
    <text evidence="11">Binds 1 Mg(2+) ion per subunit.</text>
</comment>
<dbReference type="Gene3D" id="3.40.50.300">
    <property type="entry name" value="P-loop containing nucleotide triphosphate hydrolases"/>
    <property type="match status" value="1"/>
</dbReference>
<feature type="binding site" evidence="11">
    <location>
        <position position="88"/>
    </location>
    <ligand>
        <name>substrate</name>
    </ligand>
</feature>
<dbReference type="PANTHER" id="PTHR21087:SF16">
    <property type="entry name" value="SHIKIMATE KINASE 1, CHLOROPLASTIC"/>
    <property type="match status" value="1"/>
</dbReference>
<accession>A0A7X0HQP1</accession>
<dbReference type="Proteomes" id="UP000531594">
    <property type="component" value="Unassembled WGS sequence"/>
</dbReference>
<dbReference type="GO" id="GO:0008652">
    <property type="term" value="P:amino acid biosynthetic process"/>
    <property type="evidence" value="ECO:0007669"/>
    <property type="project" value="UniProtKB-KW"/>
</dbReference>
<dbReference type="InterPro" id="IPR000623">
    <property type="entry name" value="Shikimate_kinase/TSH1"/>
</dbReference>
<dbReference type="GO" id="GO:0004765">
    <property type="term" value="F:shikimate kinase activity"/>
    <property type="evidence" value="ECO:0007669"/>
    <property type="project" value="UniProtKB-UniRule"/>
</dbReference>
<dbReference type="PRINTS" id="PR01100">
    <property type="entry name" value="SHIKIMTKNASE"/>
</dbReference>
<comment type="catalytic activity">
    <reaction evidence="10 11">
        <text>shikimate + ATP = 3-phosphoshikimate + ADP + H(+)</text>
        <dbReference type="Rhea" id="RHEA:13121"/>
        <dbReference type="ChEBI" id="CHEBI:15378"/>
        <dbReference type="ChEBI" id="CHEBI:30616"/>
        <dbReference type="ChEBI" id="CHEBI:36208"/>
        <dbReference type="ChEBI" id="CHEBI:145989"/>
        <dbReference type="ChEBI" id="CHEBI:456216"/>
        <dbReference type="EC" id="2.7.1.71"/>
    </reaction>
</comment>
<organism evidence="12 13">
    <name type="scientific">Bacillus benzoevorans</name>
    <dbReference type="NCBI Taxonomy" id="1456"/>
    <lineage>
        <taxon>Bacteria</taxon>
        <taxon>Bacillati</taxon>
        <taxon>Bacillota</taxon>
        <taxon>Bacilli</taxon>
        <taxon>Bacillales</taxon>
        <taxon>Bacillaceae</taxon>
        <taxon>Bacillus</taxon>
    </lineage>
</organism>
<evidence type="ECO:0000256" key="5">
    <source>
        <dbReference type="ARBA" id="ARBA00022679"/>
    </source>
</evidence>
<dbReference type="InterPro" id="IPR023000">
    <property type="entry name" value="Shikimate_kinase_CS"/>
</dbReference>
<evidence type="ECO:0000256" key="9">
    <source>
        <dbReference type="ARBA" id="ARBA00023141"/>
    </source>
</evidence>
<dbReference type="SUPFAM" id="SSF52540">
    <property type="entry name" value="P-loop containing nucleoside triphosphate hydrolases"/>
    <property type="match status" value="1"/>
</dbReference>
<dbReference type="RefSeq" id="WP_184524583.1">
    <property type="nucleotide sequence ID" value="NZ_JACHGK010000004.1"/>
</dbReference>
<dbReference type="AlphaFoldDB" id="A0A7X0HQP1"/>
<evidence type="ECO:0000256" key="11">
    <source>
        <dbReference type="HAMAP-Rule" id="MF_00109"/>
    </source>
</evidence>
<sequence>MVRHELSMREKSIVFVGFMGVGKTTIGKKVAKKLYRDFLDIDEEIEKEFGMSTTKIFEQFGEKAFRERERTMITTLSEQPLHVISVGGGAFMQEEIRAACLANCIVFYLDISWENWKERIDLIIESRPVLQNKSMDEMKELFYKRQSAYAHHHSKVKTDNLNEEEVAEYIVESLKVTWGLDEPR</sequence>
<dbReference type="GO" id="GO:0005524">
    <property type="term" value="F:ATP binding"/>
    <property type="evidence" value="ECO:0007669"/>
    <property type="project" value="UniProtKB-UniRule"/>
</dbReference>
<keyword evidence="7 11" id="KW-0418">Kinase</keyword>
<dbReference type="InterPro" id="IPR031322">
    <property type="entry name" value="Shikimate/glucono_kinase"/>
</dbReference>
<evidence type="ECO:0000256" key="1">
    <source>
        <dbReference type="ARBA" id="ARBA00004842"/>
    </source>
</evidence>
<comment type="caution">
    <text evidence="12">The sequence shown here is derived from an EMBL/GenBank/DDBJ whole genome shotgun (WGS) entry which is preliminary data.</text>
</comment>
<evidence type="ECO:0000313" key="13">
    <source>
        <dbReference type="Proteomes" id="UP000531594"/>
    </source>
</evidence>
<keyword evidence="11" id="KW-0460">Magnesium</keyword>
<keyword evidence="13" id="KW-1185">Reference proteome</keyword>
<evidence type="ECO:0000256" key="6">
    <source>
        <dbReference type="ARBA" id="ARBA00022741"/>
    </source>
</evidence>
<dbReference type="CDD" id="cd00464">
    <property type="entry name" value="SK"/>
    <property type="match status" value="1"/>
</dbReference>
<protein>
    <recommendedName>
        <fullName evidence="3 11">Shikimate kinase</fullName>
        <shortName evidence="11">SK</shortName>
        <ecNumber evidence="3 11">2.7.1.71</ecNumber>
    </recommendedName>
</protein>
<dbReference type="GO" id="GO:0009073">
    <property type="term" value="P:aromatic amino acid family biosynthetic process"/>
    <property type="evidence" value="ECO:0007669"/>
    <property type="project" value="UniProtKB-KW"/>
</dbReference>
<keyword evidence="9 11" id="KW-0057">Aromatic amino acid biosynthesis</keyword>
<feature type="binding site" evidence="11">
    <location>
        <position position="24"/>
    </location>
    <ligand>
        <name>Mg(2+)</name>
        <dbReference type="ChEBI" id="CHEBI:18420"/>
    </ligand>
</feature>
<gene>
    <name evidence="11" type="primary">aroK</name>
    <name evidence="12" type="ORF">HNR53_001586</name>
</gene>
<evidence type="ECO:0000313" key="12">
    <source>
        <dbReference type="EMBL" id="MBB6444976.1"/>
    </source>
</evidence>
<dbReference type="GO" id="GO:0005829">
    <property type="term" value="C:cytosol"/>
    <property type="evidence" value="ECO:0007669"/>
    <property type="project" value="TreeGrafter"/>
</dbReference>
<feature type="binding site" evidence="11">
    <location>
        <begin position="20"/>
        <end position="25"/>
    </location>
    <ligand>
        <name>ATP</name>
        <dbReference type="ChEBI" id="CHEBI:30616"/>
    </ligand>
</feature>
<proteinExistence type="inferred from homology"/>
<comment type="caution">
    <text evidence="11">Lacks conserved residue(s) required for the propagation of feature annotation.</text>
</comment>
<feature type="binding site" evidence="11">
    <location>
        <position position="66"/>
    </location>
    <ligand>
        <name>substrate</name>
    </ligand>
</feature>
<evidence type="ECO:0000256" key="10">
    <source>
        <dbReference type="ARBA" id="ARBA00048567"/>
    </source>
</evidence>
<keyword evidence="8 11" id="KW-0067">ATP-binding</keyword>
<keyword evidence="11" id="KW-0479">Metal-binding</keyword>
<keyword evidence="6 11" id="KW-0547">Nucleotide-binding</keyword>
<dbReference type="PROSITE" id="PS01128">
    <property type="entry name" value="SHIKIMATE_KINASE"/>
    <property type="match status" value="1"/>
</dbReference>
<feature type="binding site" evidence="11">
    <location>
        <position position="42"/>
    </location>
    <ligand>
        <name>substrate</name>
    </ligand>
</feature>
<dbReference type="HAMAP" id="MF_00109">
    <property type="entry name" value="Shikimate_kinase"/>
    <property type="match status" value="1"/>
</dbReference>
<evidence type="ECO:0000256" key="3">
    <source>
        <dbReference type="ARBA" id="ARBA00012154"/>
    </source>
</evidence>